<dbReference type="RefSeq" id="XP_016238987.1">
    <property type="nucleotide sequence ID" value="XM_016377417.1"/>
</dbReference>
<comment type="similarity">
    <text evidence="1">Belongs to the short-chain dehydrogenases/reductases (SDR) family.</text>
</comment>
<dbReference type="PANTHER" id="PTHR43669:SF15">
    <property type="entry name" value="OXIDOREDUCTASE, SHORT-CHAIN DEHYDROGENASE_REDUCTASE FAMILY (AFU_ORTHOLOGUE AFUA_1G01330)"/>
    <property type="match status" value="1"/>
</dbReference>
<keyword evidence="5" id="KW-1185">Reference proteome</keyword>
<dbReference type="AlphaFoldDB" id="A0A0D1YU35"/>
<dbReference type="PANTHER" id="PTHR43669">
    <property type="entry name" value="5-KETO-D-GLUCONATE 5-REDUCTASE"/>
    <property type="match status" value="1"/>
</dbReference>
<dbReference type="PRINTS" id="PR00081">
    <property type="entry name" value="GDHRDH"/>
</dbReference>
<dbReference type="InterPro" id="IPR020904">
    <property type="entry name" value="Sc_DH/Rdtase_CS"/>
</dbReference>
<dbReference type="GeneID" id="27330143"/>
<organism evidence="4 5">
    <name type="scientific">Exophiala spinifera</name>
    <dbReference type="NCBI Taxonomy" id="91928"/>
    <lineage>
        <taxon>Eukaryota</taxon>
        <taxon>Fungi</taxon>
        <taxon>Dikarya</taxon>
        <taxon>Ascomycota</taxon>
        <taxon>Pezizomycotina</taxon>
        <taxon>Eurotiomycetes</taxon>
        <taxon>Chaetothyriomycetidae</taxon>
        <taxon>Chaetothyriales</taxon>
        <taxon>Herpotrichiellaceae</taxon>
        <taxon>Exophiala</taxon>
    </lineage>
</organism>
<dbReference type="OrthoDB" id="37659at2759"/>
<evidence type="ECO:0000256" key="2">
    <source>
        <dbReference type="ARBA" id="ARBA00022857"/>
    </source>
</evidence>
<dbReference type="GO" id="GO:0016491">
    <property type="term" value="F:oxidoreductase activity"/>
    <property type="evidence" value="ECO:0007669"/>
    <property type="project" value="UniProtKB-KW"/>
</dbReference>
<evidence type="ECO:0008006" key="6">
    <source>
        <dbReference type="Google" id="ProtNLM"/>
    </source>
</evidence>
<accession>A0A0D1YU35</accession>
<evidence type="ECO:0000313" key="5">
    <source>
        <dbReference type="Proteomes" id="UP000053328"/>
    </source>
</evidence>
<reference evidence="4 5" key="1">
    <citation type="submission" date="2015-01" db="EMBL/GenBank/DDBJ databases">
        <title>The Genome Sequence of Exophiala spinifera CBS89968.</title>
        <authorList>
            <consortium name="The Broad Institute Genomics Platform"/>
            <person name="Cuomo C."/>
            <person name="de Hoog S."/>
            <person name="Gorbushina A."/>
            <person name="Stielow B."/>
            <person name="Teixiera M."/>
            <person name="Abouelleil A."/>
            <person name="Chapman S.B."/>
            <person name="Priest M."/>
            <person name="Young S.K."/>
            <person name="Wortman J."/>
            <person name="Nusbaum C."/>
            <person name="Birren B."/>
        </authorList>
    </citation>
    <scope>NUCLEOTIDE SEQUENCE [LARGE SCALE GENOMIC DNA]</scope>
    <source>
        <strain evidence="4 5">CBS 89968</strain>
    </source>
</reference>
<protein>
    <recommendedName>
        <fullName evidence="6">Oxidoreductase</fullName>
    </recommendedName>
</protein>
<evidence type="ECO:0000313" key="4">
    <source>
        <dbReference type="EMBL" id="KIW18771.1"/>
    </source>
</evidence>
<dbReference type="VEuPathDB" id="FungiDB:PV08_03060"/>
<gene>
    <name evidence="4" type="ORF">PV08_03060</name>
</gene>
<evidence type="ECO:0000256" key="1">
    <source>
        <dbReference type="ARBA" id="ARBA00006484"/>
    </source>
</evidence>
<dbReference type="Gene3D" id="3.40.50.720">
    <property type="entry name" value="NAD(P)-binding Rossmann-like Domain"/>
    <property type="match status" value="1"/>
</dbReference>
<dbReference type="InterPro" id="IPR036291">
    <property type="entry name" value="NAD(P)-bd_dom_sf"/>
</dbReference>
<dbReference type="EMBL" id="KN847493">
    <property type="protein sequence ID" value="KIW18771.1"/>
    <property type="molecule type" value="Genomic_DNA"/>
</dbReference>
<dbReference type="InterPro" id="IPR002347">
    <property type="entry name" value="SDR_fam"/>
</dbReference>
<keyword evidence="2" id="KW-0521">NADP</keyword>
<dbReference type="Proteomes" id="UP000053328">
    <property type="component" value="Unassembled WGS sequence"/>
</dbReference>
<sequence>MAFPFKHVLMVGATAGIGAAMADRLVAEGVKVIAAGRRQDRLDAFVRKHGSDKASAARFDLSDSKNMDTFVSDVTKTYPDLDCVFLNAGVQSVFNLTEPETFNPSTFHSEILVNFSSFVDLTLKLLPFLKNKNSETGLIYTGSNLAIVPAANLPAYSASKAALNAFVLCLREQLRDTSVKVIELSPPPVQTELHDYMGEEKGRNLGMPVDKFTDIAYKGLVSGRDQIIIGAVGPEETFHEIVDKRRTAFENLAKIMRVPQM</sequence>
<dbReference type="HOGENOM" id="CLU_010194_2_6_1"/>
<dbReference type="PROSITE" id="PS00061">
    <property type="entry name" value="ADH_SHORT"/>
    <property type="match status" value="1"/>
</dbReference>
<dbReference type="SUPFAM" id="SSF51735">
    <property type="entry name" value="NAD(P)-binding Rossmann-fold domains"/>
    <property type="match status" value="1"/>
</dbReference>
<dbReference type="STRING" id="91928.A0A0D1YU35"/>
<name>A0A0D1YU35_9EURO</name>
<evidence type="ECO:0000256" key="3">
    <source>
        <dbReference type="ARBA" id="ARBA00023002"/>
    </source>
</evidence>
<proteinExistence type="inferred from homology"/>
<keyword evidence="3" id="KW-0560">Oxidoreductase</keyword>
<dbReference type="Pfam" id="PF00106">
    <property type="entry name" value="adh_short"/>
    <property type="match status" value="1"/>
</dbReference>